<proteinExistence type="predicted"/>
<reference evidence="2" key="1">
    <citation type="journal article" date="2019" name="Int. J. Syst. Evol. Microbiol.">
        <title>The Global Catalogue of Microorganisms (GCM) 10K type strain sequencing project: providing services to taxonomists for standard genome sequencing and annotation.</title>
        <authorList>
            <consortium name="The Broad Institute Genomics Platform"/>
            <consortium name="The Broad Institute Genome Sequencing Center for Infectious Disease"/>
            <person name="Wu L."/>
            <person name="Ma J."/>
        </authorList>
    </citation>
    <scope>NUCLEOTIDE SEQUENCE [LARGE SCALE GENOMIC DNA]</scope>
    <source>
        <strain evidence="2">CCUG 43114</strain>
    </source>
</reference>
<name>A0ABW0GK89_9MICO</name>
<dbReference type="RefSeq" id="WP_340268988.1">
    <property type="nucleotide sequence ID" value="NZ_JBBEOG010000003.1"/>
</dbReference>
<gene>
    <name evidence="1" type="ORF">ACFPJ6_03055</name>
</gene>
<dbReference type="EMBL" id="JBHSLD010000004">
    <property type="protein sequence ID" value="MFC5379762.1"/>
    <property type="molecule type" value="Genomic_DNA"/>
</dbReference>
<keyword evidence="2" id="KW-1185">Reference proteome</keyword>
<dbReference type="Proteomes" id="UP001596122">
    <property type="component" value="Unassembled WGS sequence"/>
</dbReference>
<evidence type="ECO:0000313" key="1">
    <source>
        <dbReference type="EMBL" id="MFC5379762.1"/>
    </source>
</evidence>
<protein>
    <submittedName>
        <fullName evidence="1">Uncharacterized protein</fullName>
    </submittedName>
</protein>
<comment type="caution">
    <text evidence="1">The sequence shown here is derived from an EMBL/GenBank/DDBJ whole genome shotgun (WGS) entry which is preliminary data.</text>
</comment>
<evidence type="ECO:0000313" key="2">
    <source>
        <dbReference type="Proteomes" id="UP001596122"/>
    </source>
</evidence>
<accession>A0ABW0GK89</accession>
<organism evidence="1 2">
    <name type="scientific">Aquipuribacter nitratireducens</name>
    <dbReference type="NCBI Taxonomy" id="650104"/>
    <lineage>
        <taxon>Bacteria</taxon>
        <taxon>Bacillati</taxon>
        <taxon>Actinomycetota</taxon>
        <taxon>Actinomycetes</taxon>
        <taxon>Micrococcales</taxon>
        <taxon>Intrasporangiaceae</taxon>
        <taxon>Aquipuribacter</taxon>
    </lineage>
</organism>
<sequence>MSPRRGLLAVLVVSAVLVGVLVVRGGSAVAPGDLAALRAEPSSSPVPSELGRRGDPDVLRVDANGVPGLRLGQAVPDSLVGPLTLPDGTLLPCEEASPFVMRSRTHPVLARGGYRATGWVQDGLVTSVRLTTDLVPDENADDVDTWLGVTIGSPVAAAAELPGARTHVERPFGRSGPLATVVVVPLPGDREAVVAAVSAGLQSWSTQFEAGPLGDEVSLDPDPAAARVTSIELRTRAARVCDFDPLLEWYDRSFEGEPGLVVDGAGGHVRVDGTRFRLGEVADLAAAGFRAQRLESEGPCVRWRAEGDAVTATTVDGRLTAIASAVLRDAAAHEGDGGPGPRDGFAWPALGIGTGSAASDVAGAARRELGPGAVRPVARSAGGPLTVRLAGDGDADVPDVRVRLELVEDIALVGDVDQPVFGSDPRIDGVTLVLAGADTTC</sequence>